<dbReference type="Proteomes" id="UP000183760">
    <property type="component" value="Unassembled WGS sequence"/>
</dbReference>
<keyword evidence="3" id="KW-1185">Reference proteome</keyword>
<sequence length="120" mass="12141">MGSPAPSSLYPSNLSRRVVEGASVFGDAGRGAGGVDFEAAGRGPGLAADFDGLSMLMTQSPIACGAFVKRLAWGVSVEAGVKVLGVGFRGLAFQGRDTGPVLIQSRTRRASAVQRSGVAS</sequence>
<reference evidence="1 4" key="2">
    <citation type="submission" date="2019-07" db="EMBL/GenBank/DDBJ databases">
        <title>Whole genome shotgun sequence of Myxococcus fulvus NBRC 100333.</title>
        <authorList>
            <person name="Hosoyama A."/>
            <person name="Uohara A."/>
            <person name="Ohji S."/>
            <person name="Ichikawa N."/>
        </authorList>
    </citation>
    <scope>NUCLEOTIDE SEQUENCE [LARGE SCALE GENOMIC DNA]</scope>
    <source>
        <strain evidence="1 4">NBRC 100333</strain>
    </source>
</reference>
<dbReference type="Proteomes" id="UP000321514">
    <property type="component" value="Unassembled WGS sequence"/>
</dbReference>
<gene>
    <name evidence="1" type="ORF">MFU01_00150</name>
    <name evidence="2" type="ORF">SAMN05443572_1011478</name>
</gene>
<dbReference type="EMBL" id="BJXR01000002">
    <property type="protein sequence ID" value="GEN04978.1"/>
    <property type="molecule type" value="Genomic_DNA"/>
</dbReference>
<dbReference type="AlphaFoldDB" id="A0A511SUZ8"/>
<organism evidence="1 4">
    <name type="scientific">Myxococcus fulvus</name>
    <dbReference type="NCBI Taxonomy" id="33"/>
    <lineage>
        <taxon>Bacteria</taxon>
        <taxon>Pseudomonadati</taxon>
        <taxon>Myxococcota</taxon>
        <taxon>Myxococcia</taxon>
        <taxon>Myxococcales</taxon>
        <taxon>Cystobacterineae</taxon>
        <taxon>Myxococcaceae</taxon>
        <taxon>Myxococcus</taxon>
    </lineage>
</organism>
<dbReference type="EMBL" id="FOIB01000001">
    <property type="protein sequence ID" value="SET21869.1"/>
    <property type="molecule type" value="Genomic_DNA"/>
</dbReference>
<evidence type="ECO:0000313" key="4">
    <source>
        <dbReference type="Proteomes" id="UP000321514"/>
    </source>
</evidence>
<proteinExistence type="predicted"/>
<accession>A0A511SUZ8</accession>
<dbReference type="STRING" id="1334629.MFUL124B02_08275"/>
<evidence type="ECO:0000313" key="1">
    <source>
        <dbReference type="EMBL" id="GEN04978.1"/>
    </source>
</evidence>
<protein>
    <submittedName>
        <fullName evidence="1">Uncharacterized protein</fullName>
    </submittedName>
</protein>
<evidence type="ECO:0000313" key="2">
    <source>
        <dbReference type="EMBL" id="SET21869.1"/>
    </source>
</evidence>
<evidence type="ECO:0000313" key="3">
    <source>
        <dbReference type="Proteomes" id="UP000183760"/>
    </source>
</evidence>
<reference evidence="2 3" key="1">
    <citation type="submission" date="2016-10" db="EMBL/GenBank/DDBJ databases">
        <authorList>
            <person name="Varghese N."/>
            <person name="Submissions S."/>
        </authorList>
    </citation>
    <scope>NUCLEOTIDE SEQUENCE [LARGE SCALE GENOMIC DNA]</scope>
    <source>
        <strain evidence="2 3">DSM 16525</strain>
    </source>
</reference>
<name>A0A511SUZ8_MYXFU</name>
<comment type="caution">
    <text evidence="1">The sequence shown here is derived from an EMBL/GenBank/DDBJ whole genome shotgun (WGS) entry which is preliminary data.</text>
</comment>